<dbReference type="Pfam" id="PF03133">
    <property type="entry name" value="TTL"/>
    <property type="match status" value="1"/>
</dbReference>
<name>X1FRJ6_9ZZZZ</name>
<feature type="non-terminal residue" evidence="1">
    <location>
        <position position="111"/>
    </location>
</feature>
<evidence type="ECO:0000313" key="1">
    <source>
        <dbReference type="EMBL" id="GAH23383.1"/>
    </source>
</evidence>
<reference evidence="1" key="1">
    <citation type="journal article" date="2014" name="Front. Microbiol.">
        <title>High frequency of phylogenetically diverse reductive dehalogenase-homologous genes in deep subseafloor sedimentary metagenomes.</title>
        <authorList>
            <person name="Kawai M."/>
            <person name="Futagami T."/>
            <person name="Toyoda A."/>
            <person name="Takaki Y."/>
            <person name="Nishi S."/>
            <person name="Hori S."/>
            <person name="Arai W."/>
            <person name="Tsubouchi T."/>
            <person name="Morono Y."/>
            <person name="Uchiyama I."/>
            <person name="Ito T."/>
            <person name="Fujiyama A."/>
            <person name="Inagaki F."/>
            <person name="Takami H."/>
        </authorList>
    </citation>
    <scope>NUCLEOTIDE SEQUENCE</scope>
    <source>
        <strain evidence="1">Expedition CK06-06</strain>
    </source>
</reference>
<feature type="non-terminal residue" evidence="1">
    <location>
        <position position="1"/>
    </location>
</feature>
<dbReference type="InterPro" id="IPR004344">
    <property type="entry name" value="TTL/TTLL_fam"/>
</dbReference>
<sequence>KNQKKLHNDLYSLNNKIFFVIPNNYIIGNKNTLWETLVNKYGLEKSKIIMPNTYILPKQFKEYQRNYKQNEKFMFKTKKQRQEGLFLTDSFVPLNMIEEQNIIIAQKYLDD</sequence>
<gene>
    <name evidence="1" type="ORF">S01H4_65174</name>
</gene>
<protein>
    <submittedName>
        <fullName evidence="1">Uncharacterized protein</fullName>
    </submittedName>
</protein>
<comment type="caution">
    <text evidence="1">The sequence shown here is derived from an EMBL/GenBank/DDBJ whole genome shotgun (WGS) entry which is preliminary data.</text>
</comment>
<dbReference type="AlphaFoldDB" id="X1FRJ6"/>
<organism evidence="1">
    <name type="scientific">marine sediment metagenome</name>
    <dbReference type="NCBI Taxonomy" id="412755"/>
    <lineage>
        <taxon>unclassified sequences</taxon>
        <taxon>metagenomes</taxon>
        <taxon>ecological metagenomes</taxon>
    </lineage>
</organism>
<dbReference type="EMBL" id="BART01039784">
    <property type="protein sequence ID" value="GAH23383.1"/>
    <property type="molecule type" value="Genomic_DNA"/>
</dbReference>
<proteinExistence type="predicted"/>
<accession>X1FRJ6</accession>